<dbReference type="InterPro" id="IPR036890">
    <property type="entry name" value="HATPase_C_sf"/>
</dbReference>
<evidence type="ECO:0000256" key="1">
    <source>
        <dbReference type="ARBA" id="ARBA00000085"/>
    </source>
</evidence>
<dbReference type="FunFam" id="1.10.287.130:FF:000023">
    <property type="entry name" value="Sensor histidine kinase/response regulator, putative"/>
    <property type="match status" value="1"/>
</dbReference>
<dbReference type="PhylomeDB" id="S8BFH5"/>
<evidence type="ECO:0000256" key="7">
    <source>
        <dbReference type="SAM" id="MobiDB-lite"/>
    </source>
</evidence>
<feature type="compositionally biased region" description="Basic and acidic residues" evidence="7">
    <location>
        <begin position="491"/>
        <end position="504"/>
    </location>
</feature>
<dbReference type="EC" id="2.7.13.3" evidence="2"/>
<evidence type="ECO:0000256" key="2">
    <source>
        <dbReference type="ARBA" id="ARBA00012438"/>
    </source>
</evidence>
<dbReference type="Pfam" id="PF00512">
    <property type="entry name" value="HisKA"/>
    <property type="match status" value="1"/>
</dbReference>
<keyword evidence="4" id="KW-0808">Transferase</keyword>
<dbReference type="PROSITE" id="PS50110">
    <property type="entry name" value="RESPONSE_REGULATORY"/>
    <property type="match status" value="1"/>
</dbReference>
<dbReference type="GO" id="GO:0009927">
    <property type="term" value="F:histidine phosphotransfer kinase activity"/>
    <property type="evidence" value="ECO:0007669"/>
    <property type="project" value="TreeGrafter"/>
</dbReference>
<dbReference type="Pfam" id="PF00072">
    <property type="entry name" value="Response_reg"/>
    <property type="match status" value="1"/>
</dbReference>
<keyword evidence="11" id="KW-1185">Reference proteome</keyword>
<dbReference type="PROSITE" id="PS50109">
    <property type="entry name" value="HIS_KIN"/>
    <property type="match status" value="1"/>
</dbReference>
<dbReference type="SUPFAM" id="SSF55781">
    <property type="entry name" value="GAF domain-like"/>
    <property type="match status" value="1"/>
</dbReference>
<dbReference type="Gene3D" id="1.10.287.130">
    <property type="match status" value="1"/>
</dbReference>
<dbReference type="InterPro" id="IPR005467">
    <property type="entry name" value="His_kinase_dom"/>
</dbReference>
<accession>S8BFH5</accession>
<dbReference type="SMART" id="SM00448">
    <property type="entry name" value="REC"/>
    <property type="match status" value="1"/>
</dbReference>
<dbReference type="PRINTS" id="PR00344">
    <property type="entry name" value="BCTRLSENSOR"/>
</dbReference>
<sequence length="1241" mass="137313">MESKVSEDHLAGRRAREVYRYFQPERLDTIHKSSSPAAQRESPFKLIPDNLETMEESFSAAPPLKQNLEGASRSWAPLQPMPESLILGEDNATLNSFAQLAALRLNVDRVFISISDRDSQFIIAHSGQTKQSDRRYDLVGKWSETGCDTLDLEAWKMCNASFSSTSLWLDTVALRPSKRESGQYEFVVSNDMTEDSRYRDLPIVTGEPGFRFYAGTPLTTDSNVNIGCFFALDTKARPEFTHADKETMGHMGMLIMDFLKVSRQASDGRHAARLSQGISFFVEGHASFDKSTPRPASRNFSGRPENPGNSPPPPHSPSVATHNAQEGTSRSRSCSSGGQSWSTLADSVDDRAIPSSLDSHIADVRSASQSGDAERLPAKLWTLRRAANLIRESLEIENNSGVIFLKAGEDFALDISADSDSSQSSFADPAKSAPVLALSTPEVPFGPDSSSQILPPATDLDEDFLRGLLKRHKRGHIWNFHRDGLVSGSDSEDHMQGSDRRGRNPSDQPSPRRTNKANENICLNRYFPGATQVLFVPLWNAANSQWFGGFFCWTNVEHKVFSASIELSALLSFGSSIMAECSRIESVLSDEQKDDFLGSISHELRSPLHGVLAATEMLKETNLDQYQKSLIETVEACGRTLLDTMNQVLDFSKLMALERKSRRRRRRKAMSQELDNSTFSAARLDLCTPTDLSVVAEEVVEGVFLGHLYNQKSAASLDLLGTSLVAQEFPADFHTFRSNVKVIVDIASEDWNYHAPPGAVRRIIMNLFSNALKYTSSGHVRLRLETEEKSEMPSKKITHRDRHNQRNVVITVSDTGKGISEEFLRGKLYIPFAQEDNLAVGSGLGLSIVRSLIRSLGGSIEIQSRVGEGTTVRAAIPLKPTERDLVRHAPAGVTSPVREAEGIIGEGSPFRAYEGRTVAIVGVDPSKALGDPDWTDLAHYVSDWYGLRLISTSSSTPIDLLLADELPTEDAIRETFASRRTALLVVADQHVDSDHLRGQKLGEIKSINIINRPCGPHKLWRHVRKCFEDTLTASPDMTALISTQNYDSFSIKSLVASLDLPMQSSAKGEVVRKKRTQSISMPSGLVSKITREGMGAEPKPQDARILVVEDNKVNLNLMLAYLKKRQFENLDSAENGSKAVEAVKKQDDDNYDIIFMDISMPEMDGFEAAREIRALEKERGPDAKPAVIIALTGLSSSEDENRALEAGMDMFLTKPISFKDVGKLLQTWKEQRAKLDLESPE</sequence>
<feature type="region of interest" description="Disordered" evidence="7">
    <location>
        <begin position="488"/>
        <end position="517"/>
    </location>
</feature>
<dbReference type="GO" id="GO:0000155">
    <property type="term" value="F:phosphorelay sensor kinase activity"/>
    <property type="evidence" value="ECO:0007669"/>
    <property type="project" value="InterPro"/>
</dbReference>
<dbReference type="HOGENOM" id="CLU_002763_0_0_1"/>
<dbReference type="PANTHER" id="PTHR43047:SF72">
    <property type="entry name" value="OSMOSENSING HISTIDINE PROTEIN KINASE SLN1"/>
    <property type="match status" value="1"/>
</dbReference>
<dbReference type="PANTHER" id="PTHR43047">
    <property type="entry name" value="TWO-COMPONENT HISTIDINE PROTEIN KINASE"/>
    <property type="match status" value="1"/>
</dbReference>
<dbReference type="SMART" id="SM00388">
    <property type="entry name" value="HisKA"/>
    <property type="match status" value="1"/>
</dbReference>
<evidence type="ECO:0000256" key="5">
    <source>
        <dbReference type="ARBA" id="ARBA00022777"/>
    </source>
</evidence>
<feature type="modified residue" description="4-aspartylphosphate" evidence="6">
    <location>
        <position position="1157"/>
    </location>
</feature>
<dbReference type="InterPro" id="IPR011006">
    <property type="entry name" value="CheY-like_superfamily"/>
</dbReference>
<evidence type="ECO:0000256" key="3">
    <source>
        <dbReference type="ARBA" id="ARBA00022553"/>
    </source>
</evidence>
<evidence type="ECO:0000313" key="10">
    <source>
        <dbReference type="EMBL" id="EPS33832.1"/>
    </source>
</evidence>
<dbReference type="eggNOG" id="KOG0519">
    <property type="taxonomic scope" value="Eukaryota"/>
</dbReference>
<feature type="region of interest" description="Disordered" evidence="7">
    <location>
        <begin position="288"/>
        <end position="343"/>
    </location>
</feature>
<dbReference type="CDD" id="cd00082">
    <property type="entry name" value="HisKA"/>
    <property type="match status" value="1"/>
</dbReference>
<feature type="domain" description="Response regulatory" evidence="9">
    <location>
        <begin position="1104"/>
        <end position="1229"/>
    </location>
</feature>
<keyword evidence="5" id="KW-0418">Kinase</keyword>
<reference evidence="10 11" key="1">
    <citation type="journal article" date="2013" name="PLoS ONE">
        <title>Genomic and secretomic analyses reveal unique features of the lignocellulolytic enzyme system of Penicillium decumbens.</title>
        <authorList>
            <person name="Liu G."/>
            <person name="Zhang L."/>
            <person name="Wei X."/>
            <person name="Zou G."/>
            <person name="Qin Y."/>
            <person name="Ma L."/>
            <person name="Li J."/>
            <person name="Zheng H."/>
            <person name="Wang S."/>
            <person name="Wang C."/>
            <person name="Xun L."/>
            <person name="Zhao G.-P."/>
            <person name="Zhou Z."/>
            <person name="Qu Y."/>
        </authorList>
    </citation>
    <scope>NUCLEOTIDE SEQUENCE [LARGE SCALE GENOMIC DNA]</scope>
    <source>
        <strain evidence="11">114-2 / CGMCC 5302</strain>
    </source>
</reference>
<dbReference type="Gene3D" id="3.40.50.2300">
    <property type="match status" value="1"/>
</dbReference>
<dbReference type="InterPro" id="IPR003661">
    <property type="entry name" value="HisK_dim/P_dom"/>
</dbReference>
<feature type="compositionally biased region" description="Polar residues" evidence="7">
    <location>
        <begin position="319"/>
        <end position="328"/>
    </location>
</feature>
<evidence type="ECO:0000259" key="8">
    <source>
        <dbReference type="PROSITE" id="PS50109"/>
    </source>
</evidence>
<dbReference type="SUPFAM" id="SSF55874">
    <property type="entry name" value="ATPase domain of HSP90 chaperone/DNA topoisomerase II/histidine kinase"/>
    <property type="match status" value="1"/>
</dbReference>
<dbReference type="EMBL" id="KB644415">
    <property type="protein sequence ID" value="EPS33832.1"/>
    <property type="molecule type" value="Genomic_DNA"/>
</dbReference>
<organism evidence="10 11">
    <name type="scientific">Penicillium oxalicum (strain 114-2 / CGMCC 5302)</name>
    <name type="common">Penicillium decumbens</name>
    <dbReference type="NCBI Taxonomy" id="933388"/>
    <lineage>
        <taxon>Eukaryota</taxon>
        <taxon>Fungi</taxon>
        <taxon>Dikarya</taxon>
        <taxon>Ascomycota</taxon>
        <taxon>Pezizomycotina</taxon>
        <taxon>Eurotiomycetes</taxon>
        <taxon>Eurotiomycetidae</taxon>
        <taxon>Eurotiales</taxon>
        <taxon>Aspergillaceae</taxon>
        <taxon>Penicillium</taxon>
    </lineage>
</organism>
<evidence type="ECO:0000313" key="11">
    <source>
        <dbReference type="Proteomes" id="UP000019376"/>
    </source>
</evidence>
<keyword evidence="3 6" id="KW-0597">Phosphoprotein</keyword>
<gene>
    <name evidence="10" type="ORF">PDE_08794</name>
</gene>
<dbReference type="STRING" id="933388.S8BFH5"/>
<dbReference type="SUPFAM" id="SSF47384">
    <property type="entry name" value="Homodimeric domain of signal transducing histidine kinase"/>
    <property type="match status" value="1"/>
</dbReference>
<feature type="domain" description="Histidine kinase" evidence="8">
    <location>
        <begin position="599"/>
        <end position="880"/>
    </location>
</feature>
<evidence type="ECO:0000259" key="9">
    <source>
        <dbReference type="PROSITE" id="PS50110"/>
    </source>
</evidence>
<dbReference type="Pfam" id="PF02518">
    <property type="entry name" value="HATPase_c"/>
    <property type="match status" value="1"/>
</dbReference>
<dbReference type="AlphaFoldDB" id="S8BFH5"/>
<proteinExistence type="predicted"/>
<dbReference type="InterPro" id="IPR003594">
    <property type="entry name" value="HATPase_dom"/>
</dbReference>
<dbReference type="InterPro" id="IPR004358">
    <property type="entry name" value="Sig_transdc_His_kin-like_C"/>
</dbReference>
<dbReference type="InterPro" id="IPR001789">
    <property type="entry name" value="Sig_transdc_resp-reg_receiver"/>
</dbReference>
<protein>
    <recommendedName>
        <fullName evidence="2">histidine kinase</fullName>
        <ecNumber evidence="2">2.7.13.3</ecNumber>
    </recommendedName>
</protein>
<name>S8BFH5_PENO1</name>
<feature type="compositionally biased region" description="Low complexity" evidence="7">
    <location>
        <begin position="330"/>
        <end position="342"/>
    </location>
</feature>
<evidence type="ECO:0000256" key="6">
    <source>
        <dbReference type="PROSITE-ProRule" id="PRU00169"/>
    </source>
</evidence>
<comment type="catalytic activity">
    <reaction evidence="1">
        <text>ATP + protein L-histidine = ADP + protein N-phospho-L-histidine.</text>
        <dbReference type="EC" id="2.7.13.3"/>
    </reaction>
</comment>
<dbReference type="Gene3D" id="3.30.565.10">
    <property type="entry name" value="Histidine kinase-like ATPase, C-terminal domain"/>
    <property type="match status" value="1"/>
</dbReference>
<dbReference type="Proteomes" id="UP000019376">
    <property type="component" value="Unassembled WGS sequence"/>
</dbReference>
<dbReference type="OrthoDB" id="303614at2759"/>
<dbReference type="InterPro" id="IPR036097">
    <property type="entry name" value="HisK_dim/P_sf"/>
</dbReference>
<dbReference type="SUPFAM" id="SSF52172">
    <property type="entry name" value="CheY-like"/>
    <property type="match status" value="1"/>
</dbReference>
<dbReference type="SMART" id="SM00387">
    <property type="entry name" value="HATPase_c"/>
    <property type="match status" value="1"/>
</dbReference>
<evidence type="ECO:0000256" key="4">
    <source>
        <dbReference type="ARBA" id="ARBA00022679"/>
    </source>
</evidence>
<dbReference type="CDD" id="cd17546">
    <property type="entry name" value="REC_hyHK_CKI1_RcsC-like"/>
    <property type="match status" value="1"/>
</dbReference>
<dbReference type="GO" id="GO:0005886">
    <property type="term" value="C:plasma membrane"/>
    <property type="evidence" value="ECO:0007669"/>
    <property type="project" value="TreeGrafter"/>
</dbReference>